<dbReference type="InterPro" id="IPR018450">
    <property type="entry name" value="Romo1/Mgr2"/>
</dbReference>
<evidence type="ECO:0000256" key="6">
    <source>
        <dbReference type="SAM" id="Phobius"/>
    </source>
</evidence>
<dbReference type="AlphaFoldDB" id="A0A1E3QN75"/>
<dbReference type="STRING" id="984486.A0A1E3QN75"/>
<name>A0A1E3QN75_9ASCO</name>
<keyword evidence="5 6" id="KW-0472">Membrane</keyword>
<evidence type="ECO:0000313" key="7">
    <source>
        <dbReference type="EMBL" id="ODQ78904.1"/>
    </source>
</evidence>
<protein>
    <recommendedName>
        <fullName evidence="9">Protein MGR2</fullName>
    </recommendedName>
</protein>
<gene>
    <name evidence="7" type="ORF">BABINDRAFT_162568</name>
</gene>
<dbReference type="GO" id="GO:0005744">
    <property type="term" value="C:TIM23 mitochondrial import inner membrane translocase complex"/>
    <property type="evidence" value="ECO:0007669"/>
    <property type="project" value="EnsemblFungi"/>
</dbReference>
<dbReference type="RefSeq" id="XP_018984232.1">
    <property type="nucleotide sequence ID" value="XM_019129418.1"/>
</dbReference>
<feature type="transmembrane region" description="Helical" evidence="6">
    <location>
        <begin position="21"/>
        <end position="44"/>
    </location>
</feature>
<keyword evidence="3 6" id="KW-0812">Transmembrane</keyword>
<evidence type="ECO:0000256" key="2">
    <source>
        <dbReference type="ARBA" id="ARBA00007839"/>
    </source>
</evidence>
<feature type="transmembrane region" description="Helical" evidence="6">
    <location>
        <begin position="56"/>
        <end position="77"/>
    </location>
</feature>
<dbReference type="GO" id="GO:0030150">
    <property type="term" value="P:protein import into mitochondrial matrix"/>
    <property type="evidence" value="ECO:0007669"/>
    <property type="project" value="EnsemblFungi"/>
</dbReference>
<proteinExistence type="inferred from homology"/>
<dbReference type="GO" id="GO:0045039">
    <property type="term" value="P:protein insertion into mitochondrial inner membrane"/>
    <property type="evidence" value="ECO:0007669"/>
    <property type="project" value="EnsemblFungi"/>
</dbReference>
<dbReference type="Pfam" id="PF10247">
    <property type="entry name" value="Romo1"/>
    <property type="match status" value="1"/>
</dbReference>
<accession>A0A1E3QN75</accession>
<evidence type="ECO:0000313" key="8">
    <source>
        <dbReference type="Proteomes" id="UP000094336"/>
    </source>
</evidence>
<comment type="similarity">
    <text evidence="2">Belongs to the MGR2 family.</text>
</comment>
<keyword evidence="8" id="KW-1185">Reference proteome</keyword>
<dbReference type="GeneID" id="30147271"/>
<sequence>MPPVQQHFQQHQPSNFEKFKMGAMMGATVGVVVGVVFGGMSILQSGPGPNGVMRTLGQYIAGSSATFCLFMSIGSVIRSEGHLIEERPARTLAELRQRVMRQHVMNMQKNKSLS</sequence>
<evidence type="ECO:0000256" key="3">
    <source>
        <dbReference type="ARBA" id="ARBA00022692"/>
    </source>
</evidence>
<evidence type="ECO:0000256" key="4">
    <source>
        <dbReference type="ARBA" id="ARBA00022989"/>
    </source>
</evidence>
<evidence type="ECO:0008006" key="9">
    <source>
        <dbReference type="Google" id="ProtNLM"/>
    </source>
</evidence>
<dbReference type="EMBL" id="KV454434">
    <property type="protein sequence ID" value="ODQ78904.1"/>
    <property type="molecule type" value="Genomic_DNA"/>
</dbReference>
<keyword evidence="4 6" id="KW-1133">Transmembrane helix</keyword>
<organism evidence="7 8">
    <name type="scientific">Babjeviella inositovora NRRL Y-12698</name>
    <dbReference type="NCBI Taxonomy" id="984486"/>
    <lineage>
        <taxon>Eukaryota</taxon>
        <taxon>Fungi</taxon>
        <taxon>Dikarya</taxon>
        <taxon>Ascomycota</taxon>
        <taxon>Saccharomycotina</taxon>
        <taxon>Pichiomycetes</taxon>
        <taxon>Serinales incertae sedis</taxon>
        <taxon>Babjeviella</taxon>
    </lineage>
</organism>
<comment type="subcellular location">
    <subcellularLocation>
        <location evidence="1">Membrane</location>
    </subcellularLocation>
</comment>
<dbReference type="OrthoDB" id="5409308at2759"/>
<dbReference type="PANTHER" id="PTHR28525:SF1">
    <property type="entry name" value="REACTIVE OXYGEN SPECIES MODULATOR 1"/>
    <property type="match status" value="1"/>
</dbReference>
<dbReference type="Proteomes" id="UP000094336">
    <property type="component" value="Unassembled WGS sequence"/>
</dbReference>
<evidence type="ECO:0000256" key="1">
    <source>
        <dbReference type="ARBA" id="ARBA00004370"/>
    </source>
</evidence>
<dbReference type="SMART" id="SM01378">
    <property type="entry name" value="Romo1"/>
    <property type="match status" value="1"/>
</dbReference>
<dbReference type="PANTHER" id="PTHR28525">
    <property type="entry name" value="REACTIVE OXYGEN SPECIES MODULATOR 1"/>
    <property type="match status" value="1"/>
</dbReference>
<reference evidence="8" key="1">
    <citation type="submission" date="2016-05" db="EMBL/GenBank/DDBJ databases">
        <title>Comparative genomics of biotechnologically important yeasts.</title>
        <authorList>
            <consortium name="DOE Joint Genome Institute"/>
            <person name="Riley R."/>
            <person name="Haridas S."/>
            <person name="Wolfe K.H."/>
            <person name="Lopes M.R."/>
            <person name="Hittinger C.T."/>
            <person name="Goker M."/>
            <person name="Salamov A."/>
            <person name="Wisecaver J."/>
            <person name="Long T.M."/>
            <person name="Aerts A.L."/>
            <person name="Barry K."/>
            <person name="Choi C."/>
            <person name="Clum A."/>
            <person name="Coughlan A.Y."/>
            <person name="Deshpande S."/>
            <person name="Douglass A.P."/>
            <person name="Hanson S.J."/>
            <person name="Klenk H.-P."/>
            <person name="Labutti K."/>
            <person name="Lapidus A."/>
            <person name="Lindquist E."/>
            <person name="Lipzen A."/>
            <person name="Meier-Kolthoff J.P."/>
            <person name="Ohm R.A."/>
            <person name="Otillar R.P."/>
            <person name="Pangilinan J."/>
            <person name="Peng Y."/>
            <person name="Rokas A."/>
            <person name="Rosa C.A."/>
            <person name="Scheuner C."/>
            <person name="Sibirny A.A."/>
            <person name="Slot J.C."/>
            <person name="Stielow J.B."/>
            <person name="Sun H."/>
            <person name="Kurtzman C.P."/>
            <person name="Blackwell M."/>
            <person name="Grigoriev I.V."/>
            <person name="Jeffries T.W."/>
        </authorList>
    </citation>
    <scope>NUCLEOTIDE SEQUENCE [LARGE SCALE GENOMIC DNA]</scope>
    <source>
        <strain evidence="8">NRRL Y-12698</strain>
    </source>
</reference>
<evidence type="ECO:0000256" key="5">
    <source>
        <dbReference type="ARBA" id="ARBA00023136"/>
    </source>
</evidence>